<dbReference type="RefSeq" id="XP_060367762.1">
    <property type="nucleotide sequence ID" value="XM_060501562.1"/>
</dbReference>
<feature type="region of interest" description="Disordered" evidence="1">
    <location>
        <begin position="137"/>
        <end position="160"/>
    </location>
</feature>
<reference evidence="2" key="1">
    <citation type="submission" date="2021-12" db="EMBL/GenBank/DDBJ databases">
        <title>Comparative genomics, transcriptomics and evolutionary studies reveal genomic signatures of adaptation to plant cell wall in hemibiotrophic fungi.</title>
        <authorList>
            <consortium name="DOE Joint Genome Institute"/>
            <person name="Baroncelli R."/>
            <person name="Diaz J.F."/>
            <person name="Benocci T."/>
            <person name="Peng M."/>
            <person name="Battaglia E."/>
            <person name="Haridas S."/>
            <person name="Andreopoulos W."/>
            <person name="Labutti K."/>
            <person name="Pangilinan J."/>
            <person name="Floch G.L."/>
            <person name="Makela M.R."/>
            <person name="Henrissat B."/>
            <person name="Grigoriev I.V."/>
            <person name="Crouch J.A."/>
            <person name="De Vries R.P."/>
            <person name="Sukno S.A."/>
            <person name="Thon M.R."/>
        </authorList>
    </citation>
    <scope>NUCLEOTIDE SEQUENCE</scope>
    <source>
        <strain evidence="2">CBS 112980</strain>
    </source>
</reference>
<organism evidence="2 3">
    <name type="scientific">Glomerella acutata</name>
    <name type="common">Colletotrichum acutatum</name>
    <dbReference type="NCBI Taxonomy" id="27357"/>
    <lineage>
        <taxon>Eukaryota</taxon>
        <taxon>Fungi</taxon>
        <taxon>Dikarya</taxon>
        <taxon>Ascomycota</taxon>
        <taxon>Pezizomycotina</taxon>
        <taxon>Sordariomycetes</taxon>
        <taxon>Hypocreomycetidae</taxon>
        <taxon>Glomerellales</taxon>
        <taxon>Glomerellaceae</taxon>
        <taxon>Colletotrichum</taxon>
        <taxon>Colletotrichum acutatum species complex</taxon>
    </lineage>
</organism>
<dbReference type="EMBL" id="JAHMHS010000022">
    <property type="protein sequence ID" value="KAK1727707.1"/>
    <property type="molecule type" value="Genomic_DNA"/>
</dbReference>
<sequence length="243" mass="27176">MEGKVLNVVVCAWASAKYQRYLFPKADFDSNADLSPSSCCSLRCSLGYLGRKPAKTIPAHHHLTQTQDAPTHRHVPRPHHAPRTAHYIRTAHRSFLPPTPLPIPAGENPTYTSNKQKKEQREPWSMEKILEKKILIPPHQKLTHPAGGPSPCSSTTYDTRPPSFFSSDPRSLSLDSLSLFLSFPPSSHPLAALEKLPFLSLSNPHANPFSHQRISPPSARQKKKLDFAVVRRCLIHQYLPIPG</sequence>
<gene>
    <name evidence="2" type="ORF">BDZ83DRAFT_186933</name>
</gene>
<protein>
    <submittedName>
        <fullName evidence="2">Uncharacterized protein</fullName>
    </submittedName>
</protein>
<evidence type="ECO:0000313" key="2">
    <source>
        <dbReference type="EMBL" id="KAK1727707.1"/>
    </source>
</evidence>
<evidence type="ECO:0000313" key="3">
    <source>
        <dbReference type="Proteomes" id="UP001244207"/>
    </source>
</evidence>
<accession>A0AAD8XHR0</accession>
<proteinExistence type="predicted"/>
<keyword evidence="3" id="KW-1185">Reference proteome</keyword>
<evidence type="ECO:0000256" key="1">
    <source>
        <dbReference type="SAM" id="MobiDB-lite"/>
    </source>
</evidence>
<dbReference type="AlphaFoldDB" id="A0AAD8XHR0"/>
<comment type="caution">
    <text evidence="2">The sequence shown here is derived from an EMBL/GenBank/DDBJ whole genome shotgun (WGS) entry which is preliminary data.</text>
</comment>
<name>A0AAD8XHR0_GLOAC</name>
<feature type="region of interest" description="Disordered" evidence="1">
    <location>
        <begin position="99"/>
        <end position="123"/>
    </location>
</feature>
<dbReference type="Proteomes" id="UP001244207">
    <property type="component" value="Unassembled WGS sequence"/>
</dbReference>
<dbReference type="GeneID" id="85385461"/>